<dbReference type="PIRSF" id="PIRSF000862">
    <property type="entry name" value="Steryl_ester_lip"/>
    <property type="match status" value="1"/>
</dbReference>
<sequence length="392" mass="43989">MSRLFLLMGVFILSTCGALTLFQREQFMDPMEIIRYHGYPAETHETTTQDGYILVLHRIPYGRNGVGNGSPVRRPPVLLQHGLLGSSFDYLSLLPEKSLSYSLADAGYDVWIGNNRGNIYSTEHATYAWRDSRYWNFSWDEMSEFDYPAMIDYVLATTNKTELYLVGHSQGVLTYFASSTFNQSIQDKVKYLFGLAPALSSTNFEIAFNNLLSAFPTLAKLLLWLTPNEASSLPVMFPLCGQAIYLGACKVGLGMFSGPTDQLNTTRIPIYVAHYPGGTSRKNLLHWLQQSQNGTAHYDYGGTGNLARYGTPFPRSYNYSGYRTSSSLYYSPADRIVSTEDMKIAFSLIPSSTIIRNRNLTNFAHTDFIWGDRAKTEIYDEIIGDLAAMEGA</sequence>
<keyword evidence="2" id="KW-0378">Hydrolase</keyword>
<gene>
    <name evidence="6" type="ORF">PFISCL1PPCAC_17783</name>
</gene>
<dbReference type="Gene3D" id="3.40.50.1820">
    <property type="entry name" value="alpha/beta hydrolase"/>
    <property type="match status" value="1"/>
</dbReference>
<proteinExistence type="inferred from homology"/>
<evidence type="ECO:0000256" key="1">
    <source>
        <dbReference type="ARBA" id="ARBA00010701"/>
    </source>
</evidence>
<keyword evidence="2" id="KW-0442">Lipid degradation</keyword>
<dbReference type="Proteomes" id="UP001432322">
    <property type="component" value="Unassembled WGS sequence"/>
</dbReference>
<name>A0AAV5W3U9_9BILA</name>
<dbReference type="FunFam" id="3.40.50.1820:FF:000179">
    <property type="entry name" value="Lipase"/>
    <property type="match status" value="1"/>
</dbReference>
<organism evidence="6 7">
    <name type="scientific">Pristionchus fissidentatus</name>
    <dbReference type="NCBI Taxonomy" id="1538716"/>
    <lineage>
        <taxon>Eukaryota</taxon>
        <taxon>Metazoa</taxon>
        <taxon>Ecdysozoa</taxon>
        <taxon>Nematoda</taxon>
        <taxon>Chromadorea</taxon>
        <taxon>Rhabditida</taxon>
        <taxon>Rhabditina</taxon>
        <taxon>Diplogasteromorpha</taxon>
        <taxon>Diplogasteroidea</taxon>
        <taxon>Neodiplogasteridae</taxon>
        <taxon>Pristionchus</taxon>
    </lineage>
</organism>
<dbReference type="EMBL" id="BTSY01000005">
    <property type="protein sequence ID" value="GMT26486.1"/>
    <property type="molecule type" value="Genomic_DNA"/>
</dbReference>
<dbReference type="GO" id="GO:0016042">
    <property type="term" value="P:lipid catabolic process"/>
    <property type="evidence" value="ECO:0007669"/>
    <property type="project" value="UniProtKB-KW"/>
</dbReference>
<feature type="active site" description="Charge relay system" evidence="3">
    <location>
        <position position="365"/>
    </location>
</feature>
<dbReference type="SUPFAM" id="SSF53474">
    <property type="entry name" value="alpha/beta-Hydrolases"/>
    <property type="match status" value="1"/>
</dbReference>
<feature type="active site" description="Nucleophile" evidence="3">
    <location>
        <position position="169"/>
    </location>
</feature>
<feature type="domain" description="Partial AB-hydrolase lipase" evidence="5">
    <location>
        <begin position="32"/>
        <end position="92"/>
    </location>
</feature>
<keyword evidence="2" id="KW-0443">Lipid metabolism</keyword>
<reference evidence="6" key="1">
    <citation type="submission" date="2023-10" db="EMBL/GenBank/DDBJ databases">
        <title>Genome assembly of Pristionchus species.</title>
        <authorList>
            <person name="Yoshida K."/>
            <person name="Sommer R.J."/>
        </authorList>
    </citation>
    <scope>NUCLEOTIDE SEQUENCE</scope>
    <source>
        <strain evidence="6">RS5133</strain>
    </source>
</reference>
<dbReference type="Pfam" id="PF04083">
    <property type="entry name" value="Abhydro_lipase"/>
    <property type="match status" value="1"/>
</dbReference>
<evidence type="ECO:0000256" key="4">
    <source>
        <dbReference type="SAM" id="SignalP"/>
    </source>
</evidence>
<feature type="active site" description="Charge relay system" evidence="3">
    <location>
        <position position="334"/>
    </location>
</feature>
<dbReference type="InterPro" id="IPR025483">
    <property type="entry name" value="Lipase_euk"/>
</dbReference>
<feature type="chain" id="PRO_5043607812" description="Lipase" evidence="4">
    <location>
        <begin position="19"/>
        <end position="392"/>
    </location>
</feature>
<keyword evidence="4" id="KW-0732">Signal</keyword>
<comment type="caution">
    <text evidence="6">The sequence shown here is derived from an EMBL/GenBank/DDBJ whole genome shotgun (WGS) entry which is preliminary data.</text>
</comment>
<dbReference type="PANTHER" id="PTHR11005">
    <property type="entry name" value="LYSOSOMAL ACID LIPASE-RELATED"/>
    <property type="match status" value="1"/>
</dbReference>
<evidence type="ECO:0000313" key="7">
    <source>
        <dbReference type="Proteomes" id="UP001432322"/>
    </source>
</evidence>
<evidence type="ECO:0000313" key="6">
    <source>
        <dbReference type="EMBL" id="GMT26486.1"/>
    </source>
</evidence>
<protein>
    <recommendedName>
        <fullName evidence="2">Lipase</fullName>
    </recommendedName>
</protein>
<evidence type="ECO:0000256" key="3">
    <source>
        <dbReference type="PIRSR" id="PIRSR000862-1"/>
    </source>
</evidence>
<dbReference type="InterPro" id="IPR006693">
    <property type="entry name" value="AB_hydrolase_lipase"/>
</dbReference>
<dbReference type="InterPro" id="IPR029058">
    <property type="entry name" value="AB_hydrolase_fold"/>
</dbReference>
<feature type="signal peptide" evidence="4">
    <location>
        <begin position="1"/>
        <end position="18"/>
    </location>
</feature>
<evidence type="ECO:0000259" key="5">
    <source>
        <dbReference type="Pfam" id="PF04083"/>
    </source>
</evidence>
<dbReference type="AlphaFoldDB" id="A0AAV5W3U9"/>
<dbReference type="GO" id="GO:0016788">
    <property type="term" value="F:hydrolase activity, acting on ester bonds"/>
    <property type="evidence" value="ECO:0007669"/>
    <property type="project" value="InterPro"/>
</dbReference>
<accession>A0AAV5W3U9</accession>
<evidence type="ECO:0000256" key="2">
    <source>
        <dbReference type="PIRNR" id="PIRNR000862"/>
    </source>
</evidence>
<keyword evidence="7" id="KW-1185">Reference proteome</keyword>
<comment type="similarity">
    <text evidence="1 2">Belongs to the AB hydrolase superfamily. Lipase family.</text>
</comment>